<dbReference type="KEGG" id="dog:HP555_02030"/>
<dbReference type="GO" id="GO:0004807">
    <property type="term" value="F:triose-phosphate isomerase activity"/>
    <property type="evidence" value="ECO:0007669"/>
    <property type="project" value="UniProtKB-EC"/>
</dbReference>
<dbReference type="RefSeq" id="WP_199263561.1">
    <property type="nucleotide sequence ID" value="NZ_CP054140.1"/>
</dbReference>
<keyword evidence="3" id="KW-0324">Glycolysis</keyword>
<proteinExistence type="inferred from homology"/>
<name>A0A7T6APN6_9BACT</name>
<dbReference type="CDD" id="cd00311">
    <property type="entry name" value="TIM"/>
    <property type="match status" value="1"/>
</dbReference>
<dbReference type="Proteomes" id="UP000596092">
    <property type="component" value="Chromosome"/>
</dbReference>
<comment type="pathway">
    <text evidence="3">Carbohydrate degradation; glycolysis; D-glyceraldehyde 3-phosphate from glycerone phosphate: step 1/1.</text>
</comment>
<reference evidence="4 5" key="1">
    <citation type="submission" date="2020-05" db="EMBL/GenBank/DDBJ databases">
        <title>Complete genome of Desulfobulbus oligotrophicus.</title>
        <authorList>
            <person name="Podar M."/>
        </authorList>
    </citation>
    <scope>NUCLEOTIDE SEQUENCE [LARGE SCALE GENOMIC DNA]</scope>
    <source>
        <strain evidence="4 5">Prop6</strain>
    </source>
</reference>
<dbReference type="GO" id="GO:0019563">
    <property type="term" value="P:glycerol catabolic process"/>
    <property type="evidence" value="ECO:0007669"/>
    <property type="project" value="TreeGrafter"/>
</dbReference>
<keyword evidence="3" id="KW-0312">Gluconeogenesis</keyword>
<comment type="pathway">
    <text evidence="3">Carbohydrate biosynthesis; gluconeogenesis.</text>
</comment>
<organism evidence="4 5">
    <name type="scientific">Desulfobulbus oligotrophicus</name>
    <dbReference type="NCBI Taxonomy" id="1909699"/>
    <lineage>
        <taxon>Bacteria</taxon>
        <taxon>Pseudomonadati</taxon>
        <taxon>Thermodesulfobacteriota</taxon>
        <taxon>Desulfobulbia</taxon>
        <taxon>Desulfobulbales</taxon>
        <taxon>Desulfobulbaceae</taxon>
        <taxon>Desulfobulbus</taxon>
    </lineage>
</organism>
<dbReference type="GO" id="GO:0046166">
    <property type="term" value="P:glyceraldehyde-3-phosphate biosynthetic process"/>
    <property type="evidence" value="ECO:0007669"/>
    <property type="project" value="TreeGrafter"/>
</dbReference>
<dbReference type="PROSITE" id="PS51440">
    <property type="entry name" value="TIM_2"/>
    <property type="match status" value="1"/>
</dbReference>
<dbReference type="EMBL" id="CP054140">
    <property type="protein sequence ID" value="QQG64728.1"/>
    <property type="molecule type" value="Genomic_DNA"/>
</dbReference>
<comment type="subcellular location">
    <subcellularLocation>
        <location evidence="3">Cytoplasm</location>
    </subcellularLocation>
</comment>
<evidence type="ECO:0000313" key="4">
    <source>
        <dbReference type="EMBL" id="QQG64728.1"/>
    </source>
</evidence>
<sequence>MKKMVVANWKAYLSPERARQWCAVFAEVYRPRLDVEVVIAVPALFMESAAKWAQPIAGISLAAQGVSAYPQGSYTGSIPAAWLRGLARYTLIGHRERRQYFRETTQDVARQAYESLVEDLQPIVCFGQNQIVTQAAAMASEELPKLLWAYTPETPGTLEMARSETDITAQLPAIGRATDNRPVLYGGGITVDNADRLWSLPGLSGIMLGKACLDAAAFAALVNRL</sequence>
<keyword evidence="2 3" id="KW-0413">Isomerase</keyword>
<keyword evidence="5" id="KW-1185">Reference proteome</keyword>
<dbReference type="InterPro" id="IPR035990">
    <property type="entry name" value="TIM_sf"/>
</dbReference>
<dbReference type="InterPro" id="IPR013785">
    <property type="entry name" value="Aldolase_TIM"/>
</dbReference>
<accession>A0A7T6APN6</accession>
<evidence type="ECO:0000313" key="5">
    <source>
        <dbReference type="Proteomes" id="UP000596092"/>
    </source>
</evidence>
<dbReference type="InterPro" id="IPR000652">
    <property type="entry name" value="Triosephosphate_isomerase"/>
</dbReference>
<dbReference type="GO" id="GO:0006096">
    <property type="term" value="P:glycolytic process"/>
    <property type="evidence" value="ECO:0007669"/>
    <property type="project" value="UniProtKB-UniPathway"/>
</dbReference>
<dbReference type="GO" id="GO:0005829">
    <property type="term" value="C:cytosol"/>
    <property type="evidence" value="ECO:0007669"/>
    <property type="project" value="TreeGrafter"/>
</dbReference>
<dbReference type="PANTHER" id="PTHR21139:SF42">
    <property type="entry name" value="TRIOSEPHOSPHATE ISOMERASE"/>
    <property type="match status" value="1"/>
</dbReference>
<dbReference type="PANTHER" id="PTHR21139">
    <property type="entry name" value="TRIOSEPHOSPHATE ISOMERASE"/>
    <property type="match status" value="1"/>
</dbReference>
<evidence type="ECO:0000256" key="1">
    <source>
        <dbReference type="ARBA" id="ARBA00007422"/>
    </source>
</evidence>
<dbReference type="EC" id="5.3.1.1" evidence="3"/>
<comment type="similarity">
    <text evidence="1 3">Belongs to the triosephosphate isomerase family.</text>
</comment>
<dbReference type="UniPathway" id="UPA00138"/>
<comment type="subunit">
    <text evidence="3">Homodimer.</text>
</comment>
<protein>
    <recommendedName>
        <fullName evidence="3">Triosephosphate isomerase</fullName>
        <ecNumber evidence="3">5.3.1.1</ecNumber>
    </recommendedName>
</protein>
<dbReference type="AlphaFoldDB" id="A0A7T6APN6"/>
<dbReference type="SUPFAM" id="SSF51351">
    <property type="entry name" value="Triosephosphate isomerase (TIM)"/>
    <property type="match status" value="1"/>
</dbReference>
<gene>
    <name evidence="4" type="ORF">HP555_02030</name>
</gene>
<dbReference type="Pfam" id="PF00121">
    <property type="entry name" value="TIM"/>
    <property type="match status" value="1"/>
</dbReference>
<dbReference type="UniPathway" id="UPA00109">
    <property type="reaction ID" value="UER00189"/>
</dbReference>
<dbReference type="Gene3D" id="3.20.20.70">
    <property type="entry name" value="Aldolase class I"/>
    <property type="match status" value="1"/>
</dbReference>
<keyword evidence="3" id="KW-0963">Cytoplasm</keyword>
<comment type="catalytic activity">
    <reaction evidence="3">
        <text>D-glyceraldehyde 3-phosphate = dihydroxyacetone phosphate</text>
        <dbReference type="Rhea" id="RHEA:18585"/>
        <dbReference type="ChEBI" id="CHEBI:57642"/>
        <dbReference type="ChEBI" id="CHEBI:59776"/>
        <dbReference type="EC" id="5.3.1.1"/>
    </reaction>
</comment>
<dbReference type="GO" id="GO:0006094">
    <property type="term" value="P:gluconeogenesis"/>
    <property type="evidence" value="ECO:0007669"/>
    <property type="project" value="UniProtKB-UniPathway"/>
</dbReference>
<evidence type="ECO:0000256" key="2">
    <source>
        <dbReference type="ARBA" id="ARBA00023235"/>
    </source>
</evidence>
<evidence type="ECO:0000256" key="3">
    <source>
        <dbReference type="RuleBase" id="RU363013"/>
    </source>
</evidence>